<sequence length="98" mass="10642">MAPLGRALIVGNASETPVNITSNTIWHNNIGVQGFNVGGYLLGNPSAGRPAAKVVLRLLEEGKLDIPLTVLPFNYAPEAHRRMDAKDITGRIVLRHEF</sequence>
<name>G7VW98_PAETH</name>
<dbReference type="Proteomes" id="UP000005876">
    <property type="component" value="Chromosome"/>
</dbReference>
<proteinExistence type="predicted"/>
<dbReference type="OrthoDB" id="9805883at2"/>
<accession>G7VW98</accession>
<dbReference type="eggNOG" id="COG0604">
    <property type="taxonomic scope" value="Bacteria"/>
</dbReference>
<evidence type="ECO:0000313" key="2">
    <source>
        <dbReference type="Proteomes" id="UP000005876"/>
    </source>
</evidence>
<reference key="2">
    <citation type="submission" date="2011-11" db="EMBL/GenBank/DDBJ databases">
        <authorList>
            <person name="Shin S.H."/>
            <person name="Kim S."/>
            <person name="Kim J.Y."/>
        </authorList>
    </citation>
    <scope>NUCLEOTIDE SEQUENCE</scope>
    <source>
        <strain>HPL-003</strain>
    </source>
</reference>
<dbReference type="Gene3D" id="3.90.180.10">
    <property type="entry name" value="Medium-chain alcohol dehydrogenases, catalytic domain"/>
    <property type="match status" value="1"/>
</dbReference>
<dbReference type="AlphaFoldDB" id="G7VW98"/>
<reference evidence="1 2" key="3">
    <citation type="journal article" date="2012" name="J. Bacteriol.">
        <title>Genome Sequence of Paenibacillus terrae HPL-003, a Xylanase-Producing Bacterium Isolated from Soil Found in Forest Residue.</title>
        <authorList>
            <person name="Shin S.H."/>
            <person name="Kim S."/>
            <person name="Kim J.Y."/>
            <person name="Song H.Y."/>
            <person name="Cho S.J."/>
            <person name="Kim D.R."/>
            <person name="Lee K.I."/>
            <person name="Lim H.K."/>
            <person name="Park N.J."/>
            <person name="Hwang I.T."/>
            <person name="Yang K.S."/>
        </authorList>
    </citation>
    <scope>NUCLEOTIDE SEQUENCE [LARGE SCALE GENOMIC DNA]</scope>
    <source>
        <strain evidence="1 2">HPL-003</strain>
    </source>
</reference>
<dbReference type="Gene3D" id="3.40.50.720">
    <property type="entry name" value="NAD(P)-binding Rossmann-like Domain"/>
    <property type="match status" value="1"/>
</dbReference>
<evidence type="ECO:0000313" key="1">
    <source>
        <dbReference type="EMBL" id="AET58899.1"/>
    </source>
</evidence>
<dbReference type="KEGG" id="pta:HPL003_10690"/>
<organism evidence="1 2">
    <name type="scientific">Paenibacillus terrae (strain HPL-003)</name>
    <dbReference type="NCBI Taxonomy" id="985665"/>
    <lineage>
        <taxon>Bacteria</taxon>
        <taxon>Bacillati</taxon>
        <taxon>Bacillota</taxon>
        <taxon>Bacilli</taxon>
        <taxon>Bacillales</taxon>
        <taxon>Paenibacillaceae</taxon>
        <taxon>Paenibacillus</taxon>
    </lineage>
</organism>
<protein>
    <submittedName>
        <fullName evidence="1">NADH:quinone reductase</fullName>
    </submittedName>
</protein>
<reference evidence="2" key="1">
    <citation type="submission" date="2011-11" db="EMBL/GenBank/DDBJ databases">
        <title>Complete sequence of Paenibacillus terrae HPL-003.</title>
        <authorList>
            <person name="Shin S.H."/>
            <person name="Kim S."/>
            <person name="Kim J.Y."/>
        </authorList>
    </citation>
    <scope>NUCLEOTIDE SEQUENCE [LARGE SCALE GENOMIC DNA]</scope>
    <source>
        <strain evidence="2">HPL-003</strain>
    </source>
</reference>
<dbReference type="EMBL" id="CP003107">
    <property type="protein sequence ID" value="AET58899.1"/>
    <property type="molecule type" value="Genomic_DNA"/>
</dbReference>
<gene>
    <name evidence="1" type="ordered locus">HPL003_10690</name>
</gene>
<dbReference type="Pfam" id="PF13602">
    <property type="entry name" value="ADH_zinc_N_2"/>
    <property type="match status" value="1"/>
</dbReference>
<dbReference type="STRING" id="985665.HPL003_10690"/>
<dbReference type="HOGENOM" id="CLU_2331143_0_0_9"/>